<dbReference type="PANTHER" id="PTHR43179:SF7">
    <property type="entry name" value="RHAMNOSYLTRANSFERASE WBBL"/>
    <property type="match status" value="1"/>
</dbReference>
<protein>
    <recommendedName>
        <fullName evidence="1">Glycosyltransferase 2-like domain-containing protein</fullName>
    </recommendedName>
</protein>
<dbReference type="Proteomes" id="UP000176269">
    <property type="component" value="Unassembled WGS sequence"/>
</dbReference>
<evidence type="ECO:0000313" key="2">
    <source>
        <dbReference type="EMBL" id="OGK60717.1"/>
    </source>
</evidence>
<feature type="domain" description="Glycosyltransferase 2-like" evidence="1">
    <location>
        <begin position="65"/>
        <end position="159"/>
    </location>
</feature>
<dbReference type="PANTHER" id="PTHR43179">
    <property type="entry name" value="RHAMNOSYLTRANSFERASE WBBL"/>
    <property type="match status" value="1"/>
</dbReference>
<dbReference type="InterPro" id="IPR029044">
    <property type="entry name" value="Nucleotide-diphossugar_trans"/>
</dbReference>
<comment type="caution">
    <text evidence="2">The sequence shown here is derived from an EMBL/GenBank/DDBJ whole genome shotgun (WGS) entry which is preliminary data.</text>
</comment>
<gene>
    <name evidence="2" type="ORF">A3I56_04440</name>
</gene>
<name>A0A1F7JYN2_9BACT</name>
<dbReference type="EMBL" id="MGBC01000020">
    <property type="protein sequence ID" value="OGK60717.1"/>
    <property type="molecule type" value="Genomic_DNA"/>
</dbReference>
<proteinExistence type="predicted"/>
<organism evidence="2 3">
    <name type="scientific">Candidatus Roizmanbacteria bacterium RIFCSPLOWO2_02_FULL_43_10</name>
    <dbReference type="NCBI Taxonomy" id="1802078"/>
    <lineage>
        <taxon>Bacteria</taxon>
        <taxon>Candidatus Roizmaniibacteriota</taxon>
    </lineage>
</organism>
<dbReference type="SUPFAM" id="SSF53448">
    <property type="entry name" value="Nucleotide-diphospho-sugar transferases"/>
    <property type="match status" value="1"/>
</dbReference>
<dbReference type="InterPro" id="IPR001173">
    <property type="entry name" value="Glyco_trans_2-like"/>
</dbReference>
<dbReference type="AlphaFoldDB" id="A0A1F7JYN2"/>
<evidence type="ECO:0000313" key="3">
    <source>
        <dbReference type="Proteomes" id="UP000176269"/>
    </source>
</evidence>
<reference evidence="2 3" key="1">
    <citation type="journal article" date="2016" name="Nat. Commun.">
        <title>Thousands of microbial genomes shed light on interconnected biogeochemical processes in an aquifer system.</title>
        <authorList>
            <person name="Anantharaman K."/>
            <person name="Brown C.T."/>
            <person name="Hug L.A."/>
            <person name="Sharon I."/>
            <person name="Castelle C.J."/>
            <person name="Probst A.J."/>
            <person name="Thomas B.C."/>
            <person name="Singh A."/>
            <person name="Wilkins M.J."/>
            <person name="Karaoz U."/>
            <person name="Brodie E.L."/>
            <person name="Williams K.H."/>
            <person name="Hubbard S.S."/>
            <person name="Banfield J.F."/>
        </authorList>
    </citation>
    <scope>NUCLEOTIDE SEQUENCE [LARGE SCALE GENOMIC DNA]</scope>
</reference>
<sequence>MLDKDRIDPASHRGFPTVWRSFCYFSKLQAFTKHIPGLNHIFGGYHLVHKNLSRIHEIDAPTAAFLLTRKDILDKVKGFDESYFMYGEDLDLAFRIKQLGYSVVYYPLYSVLHLKHQSGLKHKRKKTKRTTTYHFYNAMKIFYDTHYAKHYPWLINVCVHKVIDVKYWFASL</sequence>
<evidence type="ECO:0000259" key="1">
    <source>
        <dbReference type="Pfam" id="PF13632"/>
    </source>
</evidence>
<dbReference type="Pfam" id="PF13632">
    <property type="entry name" value="Glyco_trans_2_3"/>
    <property type="match status" value="1"/>
</dbReference>
<dbReference type="Gene3D" id="3.90.550.10">
    <property type="entry name" value="Spore Coat Polysaccharide Biosynthesis Protein SpsA, Chain A"/>
    <property type="match status" value="1"/>
</dbReference>
<accession>A0A1F7JYN2</accession>